<reference evidence="2 3" key="1">
    <citation type="submission" date="2019-04" db="EMBL/GenBank/DDBJ databases">
        <authorList>
            <consortium name="GenomeTrakr network: Whole genome sequencing for foodborne pathogen traceback"/>
        </authorList>
    </citation>
    <scope>NUCLEOTIDE SEQUENCE [LARGE SCALE GENOMIC DNA]</scope>
    <source>
        <strain evidence="2 3">CFSAN072502</strain>
    </source>
</reference>
<evidence type="ECO:0000256" key="1">
    <source>
        <dbReference type="SAM" id="Phobius"/>
    </source>
</evidence>
<keyword evidence="1" id="KW-0472">Membrane</keyword>
<proteinExistence type="predicted"/>
<name>A0A823IZL7_LISMN</name>
<dbReference type="Proteomes" id="UP000524387">
    <property type="component" value="Unassembled WGS sequence"/>
</dbReference>
<evidence type="ECO:0000313" key="2">
    <source>
        <dbReference type="EMBL" id="EAG9354832.1"/>
    </source>
</evidence>
<protein>
    <submittedName>
        <fullName evidence="2">Uncharacterized protein</fullName>
    </submittedName>
</protein>
<evidence type="ECO:0000313" key="3">
    <source>
        <dbReference type="Proteomes" id="UP000524387"/>
    </source>
</evidence>
<keyword evidence="1" id="KW-0812">Transmembrane</keyword>
<dbReference type="AlphaFoldDB" id="A0A823IZL7"/>
<keyword evidence="1" id="KW-1133">Transmembrane helix</keyword>
<comment type="caution">
    <text evidence="2">The sequence shown here is derived from an EMBL/GenBank/DDBJ whole genome shotgun (WGS) entry which is preliminary data.</text>
</comment>
<feature type="transmembrane region" description="Helical" evidence="1">
    <location>
        <begin position="15"/>
        <end position="36"/>
    </location>
</feature>
<dbReference type="EMBL" id="AABEKN010000006">
    <property type="protein sequence ID" value="EAG9354832.1"/>
    <property type="molecule type" value="Genomic_DNA"/>
</dbReference>
<gene>
    <name evidence="2" type="ORF">CW895_13620</name>
</gene>
<dbReference type="RefSeq" id="WP_070033912.1">
    <property type="nucleotide sequence ID" value="NZ_CP090057.1"/>
</dbReference>
<sequence>MPIKKKIFKINYKKIFVALTSIVSIIFPIIVTLYIFSYDKSNSPIVIDETVVSLKRLDSAKLPITIKNGTNKMTNGISANLSIDVKCQQGTVENAYYISPTPQGEINTSSFNHVYDLSNYVHEIKQVDSTFYHVIPFYLLLVDKEQNLTINYYHIIANSTIFSNQVNNELTVSTFDLVSNLYTISYYDLISDEVFKEQNAEIKTLLKNNKNIDLAPETAQIDMEKVRKQMKLIKNIYNDFY</sequence>
<accession>A0A823IZL7</accession>
<organism evidence="2 3">
    <name type="scientific">Listeria monocytogenes</name>
    <dbReference type="NCBI Taxonomy" id="1639"/>
    <lineage>
        <taxon>Bacteria</taxon>
        <taxon>Bacillati</taxon>
        <taxon>Bacillota</taxon>
        <taxon>Bacilli</taxon>
        <taxon>Bacillales</taxon>
        <taxon>Listeriaceae</taxon>
        <taxon>Listeria</taxon>
    </lineage>
</organism>